<dbReference type="InterPro" id="IPR006162">
    <property type="entry name" value="Ppantetheine_attach_site"/>
</dbReference>
<evidence type="ECO:0000259" key="4">
    <source>
        <dbReference type="PROSITE" id="PS50075"/>
    </source>
</evidence>
<dbReference type="PANTHER" id="PTHR43775">
    <property type="entry name" value="FATTY ACID SYNTHASE"/>
    <property type="match status" value="1"/>
</dbReference>
<dbReference type="EMBL" id="WLYK01000006">
    <property type="protein sequence ID" value="MTD15355.1"/>
    <property type="molecule type" value="Genomic_DNA"/>
</dbReference>
<gene>
    <name evidence="5" type="ORF">GIS00_15535</name>
</gene>
<dbReference type="Pfam" id="PF00550">
    <property type="entry name" value="PP-binding"/>
    <property type="match status" value="1"/>
</dbReference>
<reference evidence="5 6" key="1">
    <citation type="submission" date="2019-11" db="EMBL/GenBank/DDBJ databases">
        <authorList>
            <person name="Jiang L.-Q."/>
        </authorList>
    </citation>
    <scope>NUCLEOTIDE SEQUENCE [LARGE SCALE GENOMIC DNA]</scope>
    <source>
        <strain evidence="5 6">YIM 132087</strain>
    </source>
</reference>
<dbReference type="SMART" id="SM00823">
    <property type="entry name" value="PKS_PP"/>
    <property type="match status" value="1"/>
</dbReference>
<evidence type="ECO:0000256" key="2">
    <source>
        <dbReference type="ARBA" id="ARBA00022553"/>
    </source>
</evidence>
<dbReference type="GO" id="GO:0031177">
    <property type="term" value="F:phosphopantetheine binding"/>
    <property type="evidence" value="ECO:0007669"/>
    <property type="project" value="InterPro"/>
</dbReference>
<dbReference type="SUPFAM" id="SSF47336">
    <property type="entry name" value="ACP-like"/>
    <property type="match status" value="1"/>
</dbReference>
<accession>A0A7K1FMG6</accession>
<dbReference type="GO" id="GO:0004312">
    <property type="term" value="F:fatty acid synthase activity"/>
    <property type="evidence" value="ECO:0007669"/>
    <property type="project" value="TreeGrafter"/>
</dbReference>
<dbReference type="PANTHER" id="PTHR43775:SF51">
    <property type="entry name" value="INACTIVE PHENOLPHTHIOCEROL SYNTHESIS POLYKETIDE SYNTHASE TYPE I PKS1-RELATED"/>
    <property type="match status" value="1"/>
</dbReference>
<proteinExistence type="predicted"/>
<organism evidence="5 6">
    <name type="scientific">Nakamurella alba</name>
    <dbReference type="NCBI Taxonomy" id="2665158"/>
    <lineage>
        <taxon>Bacteria</taxon>
        <taxon>Bacillati</taxon>
        <taxon>Actinomycetota</taxon>
        <taxon>Actinomycetes</taxon>
        <taxon>Nakamurellales</taxon>
        <taxon>Nakamurellaceae</taxon>
        <taxon>Nakamurella</taxon>
    </lineage>
</organism>
<dbReference type="InterPro" id="IPR036736">
    <property type="entry name" value="ACP-like_sf"/>
</dbReference>
<dbReference type="InterPro" id="IPR020806">
    <property type="entry name" value="PKS_PP-bd"/>
</dbReference>
<protein>
    <recommendedName>
        <fullName evidence="4">Carrier domain-containing protein</fullName>
    </recommendedName>
</protein>
<dbReference type="InterPro" id="IPR050091">
    <property type="entry name" value="PKS_NRPS_Biosynth_Enz"/>
</dbReference>
<keyword evidence="1" id="KW-0596">Phosphopantetheine</keyword>
<evidence type="ECO:0000256" key="1">
    <source>
        <dbReference type="ARBA" id="ARBA00022450"/>
    </source>
</evidence>
<dbReference type="SMART" id="SM01294">
    <property type="entry name" value="PKS_PP_betabranch"/>
    <property type="match status" value="1"/>
</dbReference>
<dbReference type="PROSITE" id="PS00012">
    <property type="entry name" value="PHOSPHOPANTETHEINE"/>
    <property type="match status" value="1"/>
</dbReference>
<dbReference type="FunFam" id="1.10.1200.10:FF:000007">
    <property type="entry name" value="Probable polyketide synthase pks17"/>
    <property type="match status" value="1"/>
</dbReference>
<evidence type="ECO:0000256" key="3">
    <source>
        <dbReference type="ARBA" id="ARBA00022679"/>
    </source>
</evidence>
<evidence type="ECO:0000313" key="5">
    <source>
        <dbReference type="EMBL" id="MTD15355.1"/>
    </source>
</evidence>
<name>A0A7K1FMG6_9ACTN</name>
<dbReference type="GO" id="GO:0006633">
    <property type="term" value="P:fatty acid biosynthetic process"/>
    <property type="evidence" value="ECO:0007669"/>
    <property type="project" value="TreeGrafter"/>
</dbReference>
<dbReference type="InterPro" id="IPR009081">
    <property type="entry name" value="PP-bd_ACP"/>
</dbReference>
<dbReference type="Proteomes" id="UP000460221">
    <property type="component" value="Unassembled WGS sequence"/>
</dbReference>
<keyword evidence="6" id="KW-1185">Reference proteome</keyword>
<dbReference type="PROSITE" id="PS50075">
    <property type="entry name" value="CARRIER"/>
    <property type="match status" value="1"/>
</dbReference>
<dbReference type="Gene3D" id="1.10.1200.10">
    <property type="entry name" value="ACP-like"/>
    <property type="match status" value="1"/>
</dbReference>
<sequence>MLTGLVRGHVAAVLAHADPGGVSLDRSFSELGFDSLTAVELRNRLGTATGMTLPATIAFDHPTVAALADFLYTALAPTPPSADELLEADLDRLTGQLESVDEDTRGRFLGLLRGRLARWESGGTGGGVAALVADASDEEIFALIDDEL</sequence>
<keyword evidence="2" id="KW-0597">Phosphoprotein</keyword>
<comment type="caution">
    <text evidence="5">The sequence shown here is derived from an EMBL/GenBank/DDBJ whole genome shotgun (WGS) entry which is preliminary data.</text>
</comment>
<feature type="domain" description="Carrier" evidence="4">
    <location>
        <begin position="1"/>
        <end position="75"/>
    </location>
</feature>
<keyword evidence="3" id="KW-0808">Transferase</keyword>
<evidence type="ECO:0000313" key="6">
    <source>
        <dbReference type="Proteomes" id="UP000460221"/>
    </source>
</evidence>
<dbReference type="AlphaFoldDB" id="A0A7K1FMG6"/>